<sequence>MSLLLRHAVAGLTQTACTGSFLFSADRLIVTADANEFRNVTAVGDGYWLRGPQHPACPLITQISIRSSQIPLSPLGLIPAALRMRRAPHLS</sequence>
<evidence type="ECO:0000313" key="4">
    <source>
        <dbReference type="Proteomes" id="UP000302139"/>
    </source>
</evidence>
<evidence type="ECO:0000313" key="3">
    <source>
        <dbReference type="Proteomes" id="UP000299211"/>
    </source>
</evidence>
<dbReference type="EMBL" id="BJHX01000001">
    <property type="protein sequence ID" value="GDY68114.1"/>
    <property type="molecule type" value="Genomic_DNA"/>
</dbReference>
<proteinExistence type="predicted"/>
<evidence type="ECO:0000313" key="2">
    <source>
        <dbReference type="EMBL" id="GDY71545.1"/>
    </source>
</evidence>
<dbReference type="AlphaFoldDB" id="A0A4D4MIP1"/>
<name>A0A4D4MIP1_STRAX</name>
<reference evidence="2 3" key="1">
    <citation type="submission" date="2019-04" db="EMBL/GenBank/DDBJ databases">
        <title>Draft genome sequences of Streptomyces avermitilis ATCC 31267.</title>
        <authorList>
            <person name="Komaki H."/>
            <person name="Tamura T."/>
            <person name="Hosoyama A."/>
        </authorList>
    </citation>
    <scope>NUCLEOTIDE SEQUENCE [LARGE SCALE GENOMIC DNA]</scope>
    <source>
        <strain evidence="2 3">ATCC 31267</strain>
    </source>
</reference>
<organism evidence="2 3">
    <name type="scientific">Streptomyces avermitilis</name>
    <dbReference type="NCBI Taxonomy" id="33903"/>
    <lineage>
        <taxon>Bacteria</taxon>
        <taxon>Bacillati</taxon>
        <taxon>Actinomycetota</taxon>
        <taxon>Actinomycetes</taxon>
        <taxon>Kitasatosporales</taxon>
        <taxon>Streptomycetaceae</taxon>
        <taxon>Streptomyces</taxon>
    </lineage>
</organism>
<accession>A0A4D4MIP1</accession>
<comment type="caution">
    <text evidence="2">The sequence shown here is derived from an EMBL/GenBank/DDBJ whole genome shotgun (WGS) entry which is preliminary data.</text>
</comment>
<evidence type="ECO:0000313" key="1">
    <source>
        <dbReference type="EMBL" id="GDY68114.1"/>
    </source>
</evidence>
<protein>
    <submittedName>
        <fullName evidence="2">Uncharacterized protein</fullName>
    </submittedName>
</protein>
<gene>
    <name evidence="1" type="ORF">SAV14893_075070</name>
    <name evidence="2" type="ORF">SAV31267_010300</name>
</gene>
<dbReference type="Proteomes" id="UP000299211">
    <property type="component" value="Unassembled WGS sequence"/>
</dbReference>
<dbReference type="Proteomes" id="UP000302139">
    <property type="component" value="Unassembled WGS sequence"/>
</dbReference>
<dbReference type="EMBL" id="BJHY01000001">
    <property type="protein sequence ID" value="GDY71545.1"/>
    <property type="molecule type" value="Genomic_DNA"/>
</dbReference>
<reference evidence="1 4" key="2">
    <citation type="submission" date="2019-04" db="EMBL/GenBank/DDBJ databases">
        <title>Draft genome sequences of Streptomyces avermitilis NBRC 14893.</title>
        <authorList>
            <person name="Komaki H."/>
            <person name="Tamura T."/>
            <person name="Hosoyama A."/>
        </authorList>
    </citation>
    <scope>NUCLEOTIDE SEQUENCE [LARGE SCALE GENOMIC DNA]</scope>
    <source>
        <strain evidence="1 4">NBRC 14893</strain>
    </source>
</reference>